<protein>
    <submittedName>
        <fullName evidence="1">Uncharacterized protein</fullName>
    </submittedName>
</protein>
<dbReference type="Proteomes" id="UP000198985">
    <property type="component" value="Unassembled WGS sequence"/>
</dbReference>
<sequence length="75" mass="8561">MRHVTVEYLFNGEPRTHLFEFKQPQLPVHEAAMHLLQLHFVDGENSLIMPNADATPAQILEQAERVGLTQIQVVD</sequence>
<evidence type="ECO:0000313" key="1">
    <source>
        <dbReference type="EMBL" id="SEE73649.1"/>
    </source>
</evidence>
<reference evidence="1 2" key="1">
    <citation type="submission" date="2016-10" db="EMBL/GenBank/DDBJ databases">
        <authorList>
            <person name="de Groot N.N."/>
        </authorList>
    </citation>
    <scope>NUCLEOTIDE SEQUENCE [LARGE SCALE GENOMIC DNA]</scope>
    <source>
        <strain evidence="1 2">BS3662</strain>
    </source>
</reference>
<gene>
    <name evidence="1" type="ORF">SAMN04490194_3808</name>
</gene>
<dbReference type="EMBL" id="FNTY01000002">
    <property type="protein sequence ID" value="SEE73649.1"/>
    <property type="molecule type" value="Genomic_DNA"/>
</dbReference>
<name>A0A1H5L9A9_9PSED</name>
<organism evidence="1 2">
    <name type="scientific">Pseudomonas migulae</name>
    <dbReference type="NCBI Taxonomy" id="78543"/>
    <lineage>
        <taxon>Bacteria</taxon>
        <taxon>Pseudomonadati</taxon>
        <taxon>Pseudomonadota</taxon>
        <taxon>Gammaproteobacteria</taxon>
        <taxon>Pseudomonadales</taxon>
        <taxon>Pseudomonadaceae</taxon>
        <taxon>Pseudomonas</taxon>
    </lineage>
</organism>
<evidence type="ECO:0000313" key="2">
    <source>
        <dbReference type="Proteomes" id="UP000198985"/>
    </source>
</evidence>
<dbReference type="AlphaFoldDB" id="A0A1H5L9A9"/>
<proteinExistence type="predicted"/>
<accession>A0A1H5L9A9</accession>
<dbReference type="RefSeq" id="WP_084321220.1">
    <property type="nucleotide sequence ID" value="NZ_FNTY01000002.1"/>
</dbReference>